<dbReference type="Pfam" id="PF26093">
    <property type="entry name" value="HTH_TGH"/>
    <property type="match status" value="1"/>
</dbReference>
<keyword evidence="5" id="KW-1185">Reference proteome</keyword>
<evidence type="ECO:0000259" key="3">
    <source>
        <dbReference type="PROSITE" id="PS50174"/>
    </source>
</evidence>
<feature type="region of interest" description="Disordered" evidence="2">
    <location>
        <begin position="764"/>
        <end position="829"/>
    </location>
</feature>
<dbReference type="InterPro" id="IPR011666">
    <property type="entry name" value="DUF1604"/>
</dbReference>
<gene>
    <name evidence="4" type="ORF">X975_17640</name>
</gene>
<feature type="domain" description="G-patch" evidence="3">
    <location>
        <begin position="144"/>
        <end position="173"/>
    </location>
</feature>
<dbReference type="EMBL" id="KK113033">
    <property type="protein sequence ID" value="KFM59157.1"/>
    <property type="molecule type" value="Genomic_DNA"/>
</dbReference>
<feature type="non-terminal residue" evidence="4">
    <location>
        <position position="841"/>
    </location>
</feature>
<dbReference type="AlphaFoldDB" id="A0A087T218"/>
<protein>
    <submittedName>
        <fullName evidence="4">G patch domain-containing protein 1</fullName>
    </submittedName>
</protein>
<dbReference type="OMA" id="DQQKPDT"/>
<dbReference type="OrthoDB" id="20507at2759"/>
<dbReference type="Proteomes" id="UP000054359">
    <property type="component" value="Unassembled WGS sequence"/>
</dbReference>
<name>A0A087T218_STEMI</name>
<evidence type="ECO:0000313" key="4">
    <source>
        <dbReference type="EMBL" id="KFM59157.1"/>
    </source>
</evidence>
<dbReference type="GO" id="GO:0003723">
    <property type="term" value="F:RNA binding"/>
    <property type="evidence" value="ECO:0007669"/>
    <property type="project" value="TreeGrafter"/>
</dbReference>
<organism evidence="4 5">
    <name type="scientific">Stegodyphus mimosarum</name>
    <name type="common">African social velvet spider</name>
    <dbReference type="NCBI Taxonomy" id="407821"/>
    <lineage>
        <taxon>Eukaryota</taxon>
        <taxon>Metazoa</taxon>
        <taxon>Ecdysozoa</taxon>
        <taxon>Arthropoda</taxon>
        <taxon>Chelicerata</taxon>
        <taxon>Arachnida</taxon>
        <taxon>Araneae</taxon>
        <taxon>Araneomorphae</taxon>
        <taxon>Entelegynae</taxon>
        <taxon>Eresoidea</taxon>
        <taxon>Eresidae</taxon>
        <taxon>Stegodyphus</taxon>
    </lineage>
</organism>
<proteinExistence type="inferred from homology"/>
<dbReference type="PROSITE" id="PS50174">
    <property type="entry name" value="G_PATCH"/>
    <property type="match status" value="1"/>
</dbReference>
<evidence type="ECO:0000256" key="2">
    <source>
        <dbReference type="SAM" id="MobiDB-lite"/>
    </source>
</evidence>
<comment type="similarity">
    <text evidence="1">Belongs to the GPATCH1 family.</text>
</comment>
<dbReference type="STRING" id="407821.A0A087T218"/>
<evidence type="ECO:0000313" key="5">
    <source>
        <dbReference type="Proteomes" id="UP000054359"/>
    </source>
</evidence>
<dbReference type="PANTHER" id="PTHR13384:SF19">
    <property type="entry name" value="G PATCH DOMAIN-CONTAINING PROTEIN 1"/>
    <property type="match status" value="1"/>
</dbReference>
<dbReference type="GO" id="GO:0005634">
    <property type="term" value="C:nucleus"/>
    <property type="evidence" value="ECO:0007669"/>
    <property type="project" value="TreeGrafter"/>
</dbReference>
<dbReference type="GO" id="GO:0006397">
    <property type="term" value="P:mRNA processing"/>
    <property type="evidence" value="ECO:0007669"/>
    <property type="project" value="InterPro"/>
</dbReference>
<feature type="compositionally biased region" description="Basic residues" evidence="2">
    <location>
        <begin position="779"/>
        <end position="810"/>
    </location>
</feature>
<evidence type="ECO:0000256" key="1">
    <source>
        <dbReference type="ARBA" id="ARBA00008600"/>
    </source>
</evidence>
<reference evidence="4 5" key="1">
    <citation type="submission" date="2013-11" db="EMBL/GenBank/DDBJ databases">
        <title>Genome sequencing of Stegodyphus mimosarum.</title>
        <authorList>
            <person name="Bechsgaard J."/>
        </authorList>
    </citation>
    <scope>NUCLEOTIDE SEQUENCE [LARGE SCALE GENOMIC DNA]</scope>
</reference>
<dbReference type="PANTHER" id="PTHR13384">
    <property type="entry name" value="G PATCH DOMAIN-CONTAINING PROTEIN 1"/>
    <property type="match status" value="1"/>
</dbReference>
<sequence length="841" mass="94958">MDDEEDDFITYGTPLPELEDEVTARKKTARELQVRDEKGRQRFHGAFTGGFSAGYFNTVGTKEGWAPSSFISSRGKAAERKQQNPEDFMDEEDFGEFGISTRKIHTTSNFQDFSEREVKKRRTADVDSIIPGEAPLKDIIKPVNDSIGVQILNKLGWKVGQGIGPRVKKYSSGTKIYGCSPYPDATVPEEEDSIALGFTFAPEDTEAILYQPKDNYFGLGYTGLSRQSVLDARFDTFSPTTTKSFLAKDKKKLTISGQAFGVGAFEDDDEDIYSKDDMSQYDFSELSGKSLDDSIKETGSKHMIGSSSGVIEGFHLASHPPTVKKHYPAPTLPSNFRPIHTVPQITHSHAITHDRTSRHALSADERSLLLGEKKFQLNASQKTEKNFESQQSIRTPLTQEQKLPSFRPFPNDLSKQERYEEYLKLKSTGELEKLKQPSSMTEWEKQQELEEFARAAVLFKPSSSALLSSKFESKSHLSVEHEVMSALKKLKDKEIKPTVENRKLVGSSNRKTVEWHPASLLCKRFNVPNPFPNSSESGVPHFQKDKSSLFENLSFTNDKPEKCDNPVISVGVPNSALEKSVSMNTEDTAKDTWKEKDFIQVIPVKNNEEQSSENKRPPIDLFKDIFENSSSEDENLDAKQKRKEELAFRPETEVQSTSLLSSQTTVICDKVTLSSNNNDTTKSISQTPSSNKRIGFGVFENLDLDALNQRTRVKESSVTKNLETKEPETFVEKLNVKDAKESIDHDSQCVTKLPDEFYGPELPPNYCGTSSSNSARTDFHRHSKHKVKHKHKHKHKYKNSKKRKKKKSSRKTSNEESSESDEDIPPAIIIEKLMKIQKIRK</sequence>
<accession>A0A087T218</accession>
<dbReference type="Pfam" id="PF07713">
    <property type="entry name" value="DUF1604"/>
    <property type="match status" value="1"/>
</dbReference>
<feature type="compositionally biased region" description="Polar residues" evidence="2">
    <location>
        <begin position="767"/>
        <end position="776"/>
    </location>
</feature>
<dbReference type="InterPro" id="IPR000467">
    <property type="entry name" value="G_patch_dom"/>
</dbReference>